<evidence type="ECO:0000313" key="2">
    <source>
        <dbReference type="Proteomes" id="UP000821845"/>
    </source>
</evidence>
<comment type="caution">
    <text evidence="1">The sequence shown here is derived from an EMBL/GenBank/DDBJ whole genome shotgun (WGS) entry which is preliminary data.</text>
</comment>
<dbReference type="EMBL" id="CM023485">
    <property type="protein sequence ID" value="KAH6929518.1"/>
    <property type="molecule type" value="Genomic_DNA"/>
</dbReference>
<proteinExistence type="predicted"/>
<gene>
    <name evidence="1" type="ORF">HPB50_001850</name>
</gene>
<keyword evidence="2" id="KW-1185">Reference proteome</keyword>
<name>A0ACB7S3Q1_HYAAI</name>
<organism evidence="1 2">
    <name type="scientific">Hyalomma asiaticum</name>
    <name type="common">Tick</name>
    <dbReference type="NCBI Taxonomy" id="266040"/>
    <lineage>
        <taxon>Eukaryota</taxon>
        <taxon>Metazoa</taxon>
        <taxon>Ecdysozoa</taxon>
        <taxon>Arthropoda</taxon>
        <taxon>Chelicerata</taxon>
        <taxon>Arachnida</taxon>
        <taxon>Acari</taxon>
        <taxon>Parasitiformes</taxon>
        <taxon>Ixodida</taxon>
        <taxon>Ixodoidea</taxon>
        <taxon>Ixodidae</taxon>
        <taxon>Hyalomminae</taxon>
        <taxon>Hyalomma</taxon>
    </lineage>
</organism>
<protein>
    <submittedName>
        <fullName evidence="1">Uncharacterized protein</fullName>
    </submittedName>
</protein>
<sequence>MEARQRKKCYADKRGMHDLARTKRETPAPTLPRFDLRSRCQSDDVGTGVSTHMSTAHIAGRRCRQLLTITGLAALHRGQGLDSSSLARPRSDKKDRAAAVLCQGFEAAREATPQAARPSRESPARWRRSRFEVVLREIIPAYGMK</sequence>
<evidence type="ECO:0000313" key="1">
    <source>
        <dbReference type="EMBL" id="KAH6929518.1"/>
    </source>
</evidence>
<accession>A0ACB7S3Q1</accession>
<dbReference type="Proteomes" id="UP000821845">
    <property type="component" value="Chromosome 5"/>
</dbReference>
<reference evidence="1" key="1">
    <citation type="submission" date="2020-05" db="EMBL/GenBank/DDBJ databases">
        <title>Large-scale comparative analyses of tick genomes elucidate their genetic diversity and vector capacities.</title>
        <authorList>
            <person name="Jia N."/>
            <person name="Wang J."/>
            <person name="Shi W."/>
            <person name="Du L."/>
            <person name="Sun Y."/>
            <person name="Zhan W."/>
            <person name="Jiang J."/>
            <person name="Wang Q."/>
            <person name="Zhang B."/>
            <person name="Ji P."/>
            <person name="Sakyi L.B."/>
            <person name="Cui X."/>
            <person name="Yuan T."/>
            <person name="Jiang B."/>
            <person name="Yang W."/>
            <person name="Lam T.T.-Y."/>
            <person name="Chang Q."/>
            <person name="Ding S."/>
            <person name="Wang X."/>
            <person name="Zhu J."/>
            <person name="Ruan X."/>
            <person name="Zhao L."/>
            <person name="Wei J."/>
            <person name="Que T."/>
            <person name="Du C."/>
            <person name="Cheng J."/>
            <person name="Dai P."/>
            <person name="Han X."/>
            <person name="Huang E."/>
            <person name="Gao Y."/>
            <person name="Liu J."/>
            <person name="Shao H."/>
            <person name="Ye R."/>
            <person name="Li L."/>
            <person name="Wei W."/>
            <person name="Wang X."/>
            <person name="Wang C."/>
            <person name="Yang T."/>
            <person name="Huo Q."/>
            <person name="Li W."/>
            <person name="Guo W."/>
            <person name="Chen H."/>
            <person name="Zhou L."/>
            <person name="Ni X."/>
            <person name="Tian J."/>
            <person name="Zhou Y."/>
            <person name="Sheng Y."/>
            <person name="Liu T."/>
            <person name="Pan Y."/>
            <person name="Xia L."/>
            <person name="Li J."/>
            <person name="Zhao F."/>
            <person name="Cao W."/>
        </authorList>
    </citation>
    <scope>NUCLEOTIDE SEQUENCE</scope>
    <source>
        <strain evidence="1">Hyas-2018</strain>
    </source>
</reference>